<keyword evidence="1" id="KW-0812">Transmembrane</keyword>
<name>A0A2P6QGS1_ROSCH</name>
<dbReference type="STRING" id="74649.A0A2P6QGS1"/>
<dbReference type="EMBL" id="PDCK01000043">
    <property type="protein sequence ID" value="PRQ33371.1"/>
    <property type="molecule type" value="Genomic_DNA"/>
</dbReference>
<dbReference type="PANTHER" id="PTHR35313">
    <property type="entry name" value="NO EXINE FORMATION 1"/>
    <property type="match status" value="1"/>
</dbReference>
<feature type="transmembrane region" description="Helical" evidence="1">
    <location>
        <begin position="40"/>
        <end position="61"/>
    </location>
</feature>
<sequence length="75" mass="8519">MQTWQGYTHAGVVSLSVWFCRETIFEALQRWNGRAPSDGLLLGFCIVLMGLACVPIVALHFSHVLIKRRTWLDDS</sequence>
<keyword evidence="1" id="KW-1133">Transmembrane helix</keyword>
<reference evidence="2 3" key="1">
    <citation type="journal article" date="2018" name="Nat. Genet.">
        <title>The Rosa genome provides new insights in the design of modern roses.</title>
        <authorList>
            <person name="Bendahmane M."/>
        </authorList>
    </citation>
    <scope>NUCLEOTIDE SEQUENCE [LARGE SCALE GENOMIC DNA]</scope>
    <source>
        <strain evidence="3">cv. Old Blush</strain>
    </source>
</reference>
<dbReference type="AlphaFoldDB" id="A0A2P6QGS1"/>
<protein>
    <submittedName>
        <fullName evidence="2">Uncharacterized protein</fullName>
    </submittedName>
</protein>
<evidence type="ECO:0000313" key="2">
    <source>
        <dbReference type="EMBL" id="PRQ33371.1"/>
    </source>
</evidence>
<keyword evidence="1" id="KW-0472">Membrane</keyword>
<gene>
    <name evidence="2" type="ORF">RchiOBHm_Chr5g0056851</name>
</gene>
<dbReference type="PANTHER" id="PTHR35313:SF1">
    <property type="entry name" value="NO EXINE FORMATION 1"/>
    <property type="match status" value="1"/>
</dbReference>
<evidence type="ECO:0000256" key="1">
    <source>
        <dbReference type="SAM" id="Phobius"/>
    </source>
</evidence>
<organism evidence="2 3">
    <name type="scientific">Rosa chinensis</name>
    <name type="common">China rose</name>
    <dbReference type="NCBI Taxonomy" id="74649"/>
    <lineage>
        <taxon>Eukaryota</taxon>
        <taxon>Viridiplantae</taxon>
        <taxon>Streptophyta</taxon>
        <taxon>Embryophyta</taxon>
        <taxon>Tracheophyta</taxon>
        <taxon>Spermatophyta</taxon>
        <taxon>Magnoliopsida</taxon>
        <taxon>eudicotyledons</taxon>
        <taxon>Gunneridae</taxon>
        <taxon>Pentapetalae</taxon>
        <taxon>rosids</taxon>
        <taxon>fabids</taxon>
        <taxon>Rosales</taxon>
        <taxon>Rosaceae</taxon>
        <taxon>Rosoideae</taxon>
        <taxon>Rosoideae incertae sedis</taxon>
        <taxon>Rosa</taxon>
    </lineage>
</organism>
<proteinExistence type="predicted"/>
<dbReference type="Proteomes" id="UP000238479">
    <property type="component" value="Chromosome 5"/>
</dbReference>
<accession>A0A2P6QGS1</accession>
<keyword evidence="3" id="KW-1185">Reference proteome</keyword>
<evidence type="ECO:0000313" key="3">
    <source>
        <dbReference type="Proteomes" id="UP000238479"/>
    </source>
</evidence>
<comment type="caution">
    <text evidence="2">The sequence shown here is derived from an EMBL/GenBank/DDBJ whole genome shotgun (WGS) entry which is preliminary data.</text>
</comment>
<dbReference type="Gramene" id="PRQ33371">
    <property type="protein sequence ID" value="PRQ33371"/>
    <property type="gene ID" value="RchiOBHm_Chr5g0056851"/>
</dbReference>